<sequence>MILRVVNYVLMLMIAGIYALAVYASKNETELFRIIGVGNMALFCAAVFLLARKEIYYIWAAYALSLVVYYAVISPYLPLIPELIVYGTPSIVGLIAVYDIVVLNSNELAVRAKTRRAWPKNRK</sequence>
<evidence type="ECO:0000256" key="1">
    <source>
        <dbReference type="SAM" id="Phobius"/>
    </source>
</evidence>
<evidence type="ECO:0000313" key="3">
    <source>
        <dbReference type="EMBL" id="OZS73488.1"/>
    </source>
</evidence>
<reference evidence="3 4" key="1">
    <citation type="submission" date="2017-07" db="EMBL/GenBank/DDBJ databases">
        <title>blaIMP-27 on transferable plasmids in Proteus mirabilis and Providencia rettgeri.</title>
        <authorList>
            <person name="Potter R."/>
        </authorList>
    </citation>
    <scope>NUCLEOTIDE SEQUENCE [LARGE SCALE GENOMIC DNA]</scope>
    <source>
        <strain evidence="3 4">PR1</strain>
    </source>
</reference>
<name>A0A264VQ40_PRORE</name>
<organism evidence="3 4">
    <name type="scientific">Providencia rettgeri</name>
    <dbReference type="NCBI Taxonomy" id="587"/>
    <lineage>
        <taxon>Bacteria</taxon>
        <taxon>Pseudomonadati</taxon>
        <taxon>Pseudomonadota</taxon>
        <taxon>Gammaproteobacteria</taxon>
        <taxon>Enterobacterales</taxon>
        <taxon>Morganellaceae</taxon>
        <taxon>Providencia</taxon>
    </lineage>
</organism>
<feature type="transmembrane region" description="Helical" evidence="1">
    <location>
        <begin position="57"/>
        <end position="77"/>
    </location>
</feature>
<reference evidence="2" key="2">
    <citation type="submission" date="2019-02" db="EMBL/GenBank/DDBJ databases">
        <title>Genomic characterization of isolates from hospital effluents in KZN, South Africa.</title>
        <authorList>
            <person name="Ntshobeni N."/>
            <person name="Allam M."/>
            <person name="Ismail A."/>
            <person name="Amoako D."/>
            <person name="Essack S."/>
            <person name="Chenia H."/>
        </authorList>
    </citation>
    <scope>NUCLEOTIDE SEQUENCE</scope>
    <source>
        <strain evidence="2">AFE97_S1</strain>
    </source>
</reference>
<dbReference type="RefSeq" id="WP_094962229.1">
    <property type="nucleotide sequence ID" value="NZ_CP139430.1"/>
</dbReference>
<dbReference type="Proteomes" id="UP000824410">
    <property type="component" value="Unassembled WGS sequence"/>
</dbReference>
<dbReference type="EMBL" id="NOWC01000021">
    <property type="protein sequence ID" value="OZS73488.1"/>
    <property type="molecule type" value="Genomic_DNA"/>
</dbReference>
<keyword evidence="1" id="KW-1133">Transmembrane helix</keyword>
<feature type="transmembrane region" description="Helical" evidence="1">
    <location>
        <begin position="31"/>
        <end position="50"/>
    </location>
</feature>
<feature type="transmembrane region" description="Helical" evidence="1">
    <location>
        <begin position="5"/>
        <end position="25"/>
    </location>
</feature>
<keyword evidence="1" id="KW-0472">Membrane</keyword>
<dbReference type="AlphaFoldDB" id="A0A264VQ40"/>
<dbReference type="EMBL" id="SHDO01000004">
    <property type="protein sequence ID" value="MBX6979370.1"/>
    <property type="molecule type" value="Genomic_DNA"/>
</dbReference>
<comment type="caution">
    <text evidence="3">The sequence shown here is derived from an EMBL/GenBank/DDBJ whole genome shotgun (WGS) entry which is preliminary data.</text>
</comment>
<gene>
    <name evidence="3" type="ORF">CHI95_16385</name>
    <name evidence="2" type="ORF">EX242_03695</name>
</gene>
<feature type="transmembrane region" description="Helical" evidence="1">
    <location>
        <begin position="83"/>
        <end position="103"/>
    </location>
</feature>
<protein>
    <submittedName>
        <fullName evidence="3">Uncharacterized protein</fullName>
    </submittedName>
</protein>
<evidence type="ECO:0000313" key="4">
    <source>
        <dbReference type="Proteomes" id="UP000216001"/>
    </source>
</evidence>
<proteinExistence type="predicted"/>
<accession>A0A264VQ40</accession>
<dbReference type="Proteomes" id="UP000216001">
    <property type="component" value="Unassembled WGS sequence"/>
</dbReference>
<evidence type="ECO:0000313" key="2">
    <source>
        <dbReference type="EMBL" id="MBX6979370.1"/>
    </source>
</evidence>
<keyword evidence="1" id="KW-0812">Transmembrane</keyword>